<dbReference type="Gene3D" id="1.20.81.30">
    <property type="entry name" value="Type II secretion system (T2SS), domain F"/>
    <property type="match status" value="2"/>
</dbReference>
<evidence type="ECO:0000256" key="5">
    <source>
        <dbReference type="ARBA" id="ARBA00022692"/>
    </source>
</evidence>
<evidence type="ECO:0000256" key="3">
    <source>
        <dbReference type="ARBA" id="ARBA00022475"/>
    </source>
</evidence>
<evidence type="ECO:0000256" key="7">
    <source>
        <dbReference type="ARBA" id="ARBA00023136"/>
    </source>
</evidence>
<dbReference type="EMBL" id="CP003154">
    <property type="protein sequence ID" value="AFL74744.1"/>
    <property type="molecule type" value="Genomic_DNA"/>
</dbReference>
<evidence type="ECO:0000313" key="11">
    <source>
        <dbReference type="Proteomes" id="UP000006062"/>
    </source>
</evidence>
<organism evidence="10 11">
    <name type="scientific">Thiocystis violascens (strain ATCC 17096 / DSM 198 / 6111)</name>
    <name type="common">Chromatium violascens</name>
    <dbReference type="NCBI Taxonomy" id="765911"/>
    <lineage>
        <taxon>Bacteria</taxon>
        <taxon>Pseudomonadati</taxon>
        <taxon>Pseudomonadota</taxon>
        <taxon>Gammaproteobacteria</taxon>
        <taxon>Chromatiales</taxon>
        <taxon>Chromatiaceae</taxon>
        <taxon>Thiocystis</taxon>
    </lineage>
</organism>
<dbReference type="eggNOG" id="COG1459">
    <property type="taxonomic scope" value="Bacteria"/>
</dbReference>
<dbReference type="Pfam" id="PF00482">
    <property type="entry name" value="T2SSF"/>
    <property type="match status" value="2"/>
</dbReference>
<dbReference type="HOGENOM" id="CLU_035032_0_1_6"/>
<dbReference type="Proteomes" id="UP000006062">
    <property type="component" value="Chromosome"/>
</dbReference>
<feature type="domain" description="Type II secretion system protein GspF" evidence="9">
    <location>
        <begin position="272"/>
        <end position="392"/>
    </location>
</feature>
<feature type="domain" description="Type II secretion system protein GspF" evidence="9">
    <location>
        <begin position="69"/>
        <end position="191"/>
    </location>
</feature>
<evidence type="ECO:0000313" key="10">
    <source>
        <dbReference type="EMBL" id="AFL74744.1"/>
    </source>
</evidence>
<comment type="similarity">
    <text evidence="2">Belongs to the GSP F family.</text>
</comment>
<keyword evidence="7 8" id="KW-0472">Membrane</keyword>
<keyword evidence="6 8" id="KW-1133">Transmembrane helix</keyword>
<dbReference type="PANTHER" id="PTHR30012">
    <property type="entry name" value="GENERAL SECRETION PATHWAY PROTEIN"/>
    <property type="match status" value="1"/>
</dbReference>
<evidence type="ECO:0000256" key="6">
    <source>
        <dbReference type="ARBA" id="ARBA00022989"/>
    </source>
</evidence>
<sequence length="402" mass="44386">MPKFFYKAVKLDGESVEGELDAADEMAVMRQLQKDGLILIEARTSKSLFARLGRARRRRLSQKEIGILTRELATLLEAGMTLDRSLQILVDLTEQEHLVRVLSDLQERVRGGANFSSALDAQDGQFPRLYINMVKAGEAGGALDQVLDRLADYLERLAELRQTVTSALVYPAILLFVAAFSVILLLVFVVPQFTVLFEDMGAALPLPTRIVVATGDLFRNYWWAMLCVIALLAVVLERWLQNPLVRARVDHRVLDLPLFGDLIWKMETARLCHTLSTLLKNGLPLLSALTLAREVVSNRKLSGLLNEAGDDLKHGRGLAGPLARLRALPDLALQMIRVGEESGSLDAMLAKVASIYDRETRVSVQSMLTLLEPILIIGLGVIVAGIIMSILMAILGANELVF</sequence>
<evidence type="ECO:0000256" key="8">
    <source>
        <dbReference type="SAM" id="Phobius"/>
    </source>
</evidence>
<feature type="transmembrane region" description="Helical" evidence="8">
    <location>
        <begin position="374"/>
        <end position="397"/>
    </location>
</feature>
<name>I3YCM6_THIV6</name>
<dbReference type="PRINTS" id="PR00812">
    <property type="entry name" value="BCTERIALGSPF"/>
</dbReference>
<dbReference type="OrthoDB" id="9805682at2"/>
<reference evidence="10 11" key="1">
    <citation type="submission" date="2012-06" db="EMBL/GenBank/DDBJ databases">
        <title>Complete sequence of Thiocystis violascens DSM 198.</title>
        <authorList>
            <consortium name="US DOE Joint Genome Institute"/>
            <person name="Lucas S."/>
            <person name="Han J."/>
            <person name="Lapidus A."/>
            <person name="Cheng J.-F."/>
            <person name="Goodwin L."/>
            <person name="Pitluck S."/>
            <person name="Peters L."/>
            <person name="Ovchinnikova G."/>
            <person name="Teshima H."/>
            <person name="Detter J.C."/>
            <person name="Han C."/>
            <person name="Tapia R."/>
            <person name="Land M."/>
            <person name="Hauser L."/>
            <person name="Kyrpides N."/>
            <person name="Ivanova N."/>
            <person name="Pagani I."/>
            <person name="Vogl K."/>
            <person name="Liu Z."/>
            <person name="Frigaard N.-U."/>
            <person name="Bryant D."/>
            <person name="Woyke T."/>
        </authorList>
    </citation>
    <scope>NUCLEOTIDE SEQUENCE [LARGE SCALE GENOMIC DNA]</scope>
    <source>
        <strain evidence="11">ATCC 17096 / DSM 198 / 6111</strain>
    </source>
</reference>
<dbReference type="GO" id="GO:0005886">
    <property type="term" value="C:plasma membrane"/>
    <property type="evidence" value="ECO:0007669"/>
    <property type="project" value="UniProtKB-SubCell"/>
</dbReference>
<accession>I3YCM6</accession>
<keyword evidence="5 8" id="KW-0812">Transmembrane</keyword>
<dbReference type="FunFam" id="1.20.81.30:FF:000001">
    <property type="entry name" value="Type II secretion system protein F"/>
    <property type="match status" value="2"/>
</dbReference>
<evidence type="ECO:0000256" key="4">
    <source>
        <dbReference type="ARBA" id="ARBA00022519"/>
    </source>
</evidence>
<comment type="subcellular location">
    <subcellularLocation>
        <location evidence="1">Cell inner membrane</location>
        <topology evidence="1">Multi-pass membrane protein</topology>
    </subcellularLocation>
</comment>
<proteinExistence type="inferred from homology"/>
<dbReference type="AlphaFoldDB" id="I3YCM6"/>
<dbReference type="InterPro" id="IPR042094">
    <property type="entry name" value="T2SS_GspF_sf"/>
</dbReference>
<feature type="transmembrane region" description="Helical" evidence="8">
    <location>
        <begin position="167"/>
        <end position="190"/>
    </location>
</feature>
<protein>
    <submittedName>
        <fullName evidence="10">Type II secretory pathway, component PulF</fullName>
    </submittedName>
</protein>
<dbReference type="KEGG" id="tvi:Thivi_2828"/>
<keyword evidence="4" id="KW-0997">Cell inner membrane</keyword>
<dbReference type="InterPro" id="IPR003004">
    <property type="entry name" value="GspF/PilC"/>
</dbReference>
<dbReference type="STRING" id="765911.Thivi_2828"/>
<dbReference type="PANTHER" id="PTHR30012:SF7">
    <property type="entry name" value="PROTEIN TRANSPORT PROTEIN HOFC HOMOLOG"/>
    <property type="match status" value="1"/>
</dbReference>
<feature type="transmembrane region" description="Helical" evidence="8">
    <location>
        <begin position="221"/>
        <end position="240"/>
    </location>
</feature>
<dbReference type="GO" id="GO:0015628">
    <property type="term" value="P:protein secretion by the type II secretion system"/>
    <property type="evidence" value="ECO:0007669"/>
    <property type="project" value="TreeGrafter"/>
</dbReference>
<keyword evidence="11" id="KW-1185">Reference proteome</keyword>
<gene>
    <name evidence="10" type="ordered locus">Thivi_2828</name>
</gene>
<dbReference type="InterPro" id="IPR018076">
    <property type="entry name" value="T2SS_GspF_dom"/>
</dbReference>
<evidence type="ECO:0000259" key="9">
    <source>
        <dbReference type="Pfam" id="PF00482"/>
    </source>
</evidence>
<keyword evidence="3" id="KW-1003">Cell membrane</keyword>
<evidence type="ECO:0000256" key="1">
    <source>
        <dbReference type="ARBA" id="ARBA00004429"/>
    </source>
</evidence>
<dbReference type="RefSeq" id="WP_014779177.1">
    <property type="nucleotide sequence ID" value="NC_018012.1"/>
</dbReference>
<evidence type="ECO:0000256" key="2">
    <source>
        <dbReference type="ARBA" id="ARBA00005745"/>
    </source>
</evidence>